<keyword evidence="3" id="KW-1185">Reference proteome</keyword>
<organism evidence="2 3">
    <name type="scientific">Monilinia fructigena</name>
    <dbReference type="NCBI Taxonomy" id="38457"/>
    <lineage>
        <taxon>Eukaryota</taxon>
        <taxon>Fungi</taxon>
        <taxon>Dikarya</taxon>
        <taxon>Ascomycota</taxon>
        <taxon>Pezizomycotina</taxon>
        <taxon>Leotiomycetes</taxon>
        <taxon>Helotiales</taxon>
        <taxon>Sclerotiniaceae</taxon>
        <taxon>Monilinia</taxon>
    </lineage>
</organism>
<accession>A0A395IV64</accession>
<evidence type="ECO:0000256" key="1">
    <source>
        <dbReference type="SAM" id="MobiDB-lite"/>
    </source>
</evidence>
<evidence type="ECO:0000313" key="2">
    <source>
        <dbReference type="EMBL" id="RAL63558.1"/>
    </source>
</evidence>
<sequence length="77" mass="8476">MPPKNPGGRPKKYATKAEAKAAGLEKRQYRRQQARLLAGPAVLSLRALLRTPISPSGSRQFPGYSNLMGFQKQLILV</sequence>
<gene>
    <name evidence="2" type="ORF">DID88_003602</name>
</gene>
<protein>
    <submittedName>
        <fullName evidence="2">Uncharacterized protein</fullName>
    </submittedName>
</protein>
<feature type="compositionally biased region" description="Basic and acidic residues" evidence="1">
    <location>
        <begin position="15"/>
        <end position="26"/>
    </location>
</feature>
<dbReference type="Proteomes" id="UP000249056">
    <property type="component" value="Unassembled WGS sequence"/>
</dbReference>
<name>A0A395IV64_9HELO</name>
<proteinExistence type="predicted"/>
<reference evidence="2 3" key="1">
    <citation type="submission" date="2018-06" db="EMBL/GenBank/DDBJ databases">
        <title>Genome Sequence of the Brown Rot Fungal Pathogen Monilinia fructigena.</title>
        <authorList>
            <person name="Landi L."/>
            <person name="De Miccolis Angelini R.M."/>
            <person name="Pollastro S."/>
            <person name="Abate D."/>
            <person name="Faretra F."/>
            <person name="Romanazzi G."/>
        </authorList>
    </citation>
    <scope>NUCLEOTIDE SEQUENCE [LARGE SCALE GENOMIC DNA]</scope>
    <source>
        <strain evidence="2 3">Mfrg269</strain>
    </source>
</reference>
<evidence type="ECO:0000313" key="3">
    <source>
        <dbReference type="Proteomes" id="UP000249056"/>
    </source>
</evidence>
<dbReference type="AlphaFoldDB" id="A0A395IV64"/>
<feature type="region of interest" description="Disordered" evidence="1">
    <location>
        <begin position="1"/>
        <end position="26"/>
    </location>
</feature>
<dbReference type="EMBL" id="QKRW01000018">
    <property type="protein sequence ID" value="RAL63558.1"/>
    <property type="molecule type" value="Genomic_DNA"/>
</dbReference>
<comment type="caution">
    <text evidence="2">The sequence shown here is derived from an EMBL/GenBank/DDBJ whole genome shotgun (WGS) entry which is preliminary data.</text>
</comment>